<organism evidence="12 13">
    <name type="scientific">Sporosarcina jeotgali</name>
    <dbReference type="NCBI Taxonomy" id="3020056"/>
    <lineage>
        <taxon>Bacteria</taxon>
        <taxon>Bacillati</taxon>
        <taxon>Bacillota</taxon>
        <taxon>Bacilli</taxon>
        <taxon>Bacillales</taxon>
        <taxon>Caryophanaceae</taxon>
        <taxon>Sporosarcina</taxon>
    </lineage>
</organism>
<gene>
    <name evidence="12" type="ORF">PGH26_02230</name>
</gene>
<dbReference type="Pfam" id="PF22819">
    <property type="entry name" value="TcaA_5th"/>
    <property type="match status" value="1"/>
</dbReference>
<evidence type="ECO:0000313" key="13">
    <source>
        <dbReference type="Proteomes" id="UP001303532"/>
    </source>
</evidence>
<keyword evidence="5 7" id="KW-0472">Membrane</keyword>
<evidence type="ECO:0000256" key="1">
    <source>
        <dbReference type="ARBA" id="ARBA00004162"/>
    </source>
</evidence>
<feature type="domain" description="TcaA protein NTF2-like" evidence="10">
    <location>
        <begin position="346"/>
        <end position="458"/>
    </location>
</feature>
<evidence type="ECO:0000256" key="5">
    <source>
        <dbReference type="ARBA" id="ARBA00023136"/>
    </source>
</evidence>
<dbReference type="InterPro" id="IPR054530">
    <property type="entry name" value="TcaA_4th"/>
</dbReference>
<feature type="domain" description="Zinc-ribbon" evidence="8">
    <location>
        <begin position="3"/>
        <end position="23"/>
    </location>
</feature>
<dbReference type="Pfam" id="PF22813">
    <property type="entry name" value="TcaA_2nd"/>
    <property type="match status" value="1"/>
</dbReference>
<proteinExistence type="predicted"/>
<feature type="region of interest" description="Disordered" evidence="6">
    <location>
        <begin position="30"/>
        <end position="57"/>
    </location>
</feature>
<evidence type="ECO:0000256" key="7">
    <source>
        <dbReference type="SAM" id="Phobius"/>
    </source>
</evidence>
<evidence type="ECO:0000256" key="2">
    <source>
        <dbReference type="ARBA" id="ARBA00022475"/>
    </source>
</evidence>
<keyword evidence="4 7" id="KW-1133">Transmembrane helix</keyword>
<dbReference type="InterPro" id="IPR054528">
    <property type="entry name" value="TcaA_5th"/>
</dbReference>
<dbReference type="EMBL" id="CP116341">
    <property type="protein sequence ID" value="WOV84766.1"/>
    <property type="molecule type" value="Genomic_DNA"/>
</dbReference>
<evidence type="ECO:0000259" key="8">
    <source>
        <dbReference type="Pfam" id="PF13240"/>
    </source>
</evidence>
<accession>A0ABZ0KX68</accession>
<protein>
    <submittedName>
        <fullName evidence="12">Zinc-ribbon domain-containing protein</fullName>
    </submittedName>
</protein>
<evidence type="ECO:0000256" key="6">
    <source>
        <dbReference type="SAM" id="MobiDB-lite"/>
    </source>
</evidence>
<evidence type="ECO:0000313" key="12">
    <source>
        <dbReference type="EMBL" id="WOV84766.1"/>
    </source>
</evidence>
<feature type="compositionally biased region" description="Low complexity" evidence="6">
    <location>
        <begin position="44"/>
        <end position="53"/>
    </location>
</feature>
<dbReference type="Pfam" id="PF22820">
    <property type="entry name" value="TcaA_3rd_4th"/>
    <property type="match status" value="1"/>
</dbReference>
<keyword evidence="2" id="KW-1003">Cell membrane</keyword>
<reference evidence="12 13" key="1">
    <citation type="submission" date="2023-01" db="EMBL/GenBank/DDBJ databases">
        <title>Sporosarcina sp. nov., isolated from Korean tranditional fermented seafood 'Jeotgal'.</title>
        <authorList>
            <person name="Yang A.-I."/>
        </authorList>
    </citation>
    <scope>NUCLEOTIDE SEQUENCE [LARGE SCALE GENOMIC DNA]</scope>
    <source>
        <strain evidence="12 13">B2O-1</strain>
    </source>
</reference>
<feature type="transmembrane region" description="Helical" evidence="7">
    <location>
        <begin position="64"/>
        <end position="83"/>
    </location>
</feature>
<sequence>MKYCTECGKPNPEEADFCSNCGKTFQVNDAQQTAKPTSPPPVAAPVAQRSAVPPKKPMKKSSKIMLILAGIAAIGLISTHFILQNMYDPMKKIDSMNTAYNNQDHEAFFKQFNLKKGTIASADNFYALVSEYGWKDLRNELTYEAEKIKNKQPADMIYDTGEFISITKKPVILGLYQDVNFTILPTAVTVIPPLGNTTFHFGGKEITTAQAEESALIGQFIPGEYEWSFESTGGLMPLAGKGTYTLTPDESNRQQLDIDWDFTTLYLNSDLEDATVYINGTSTKKKVSELKEIYPAQLNKSIKIQAVSKDKDGKEVKSAEVPAVSEEIYLAFEHVQQEQQLSEEITEVEDFYKSFRSDYQDAIYYADFSFIEDYFKPGSQIRIDYAKFVSDHITIPGYAYEFLLNDVTSVTPQSSGSFELLSYEKFNYSSYKDPPLRYDRKKKYVISKVNGDYVIDAIIDLETKKTKY</sequence>
<dbReference type="PANTHER" id="PTHR40038:SF1">
    <property type="entry name" value="MEMBRANE-ASSOCIATED PROTEIN TCAA"/>
    <property type="match status" value="1"/>
</dbReference>
<evidence type="ECO:0000256" key="4">
    <source>
        <dbReference type="ARBA" id="ARBA00022989"/>
    </source>
</evidence>
<feature type="domain" description="TcaA 4th" evidence="11">
    <location>
        <begin position="262"/>
        <end position="331"/>
    </location>
</feature>
<dbReference type="RefSeq" id="WP_323692407.1">
    <property type="nucleotide sequence ID" value="NZ_CP116341.1"/>
</dbReference>
<evidence type="ECO:0000259" key="9">
    <source>
        <dbReference type="Pfam" id="PF22813"/>
    </source>
</evidence>
<dbReference type="InterPro" id="IPR026870">
    <property type="entry name" value="Zinc_ribbon_dom"/>
</dbReference>
<dbReference type="Pfam" id="PF13240">
    <property type="entry name" value="Zn_Ribbon_1"/>
    <property type="match status" value="1"/>
</dbReference>
<comment type="subcellular location">
    <subcellularLocation>
        <location evidence="1">Cell membrane</location>
        <topology evidence="1">Single-pass membrane protein</topology>
    </subcellularLocation>
</comment>
<evidence type="ECO:0000259" key="10">
    <source>
        <dbReference type="Pfam" id="PF22819"/>
    </source>
</evidence>
<keyword evidence="3 7" id="KW-0812">Transmembrane</keyword>
<dbReference type="PANTHER" id="PTHR40038">
    <property type="entry name" value="MEMBRANE-ASSOCIATED PROTEIN TCAA"/>
    <property type="match status" value="1"/>
</dbReference>
<evidence type="ECO:0000259" key="11">
    <source>
        <dbReference type="Pfam" id="PF22820"/>
    </source>
</evidence>
<feature type="domain" description="TcaA second" evidence="9">
    <location>
        <begin position="89"/>
        <end position="183"/>
    </location>
</feature>
<dbReference type="InterPro" id="IPR054529">
    <property type="entry name" value="TcaA_2nd"/>
</dbReference>
<dbReference type="Proteomes" id="UP001303532">
    <property type="component" value="Chromosome"/>
</dbReference>
<keyword evidence="13" id="KW-1185">Reference proteome</keyword>
<evidence type="ECO:0000256" key="3">
    <source>
        <dbReference type="ARBA" id="ARBA00022692"/>
    </source>
</evidence>
<name>A0ABZ0KX68_9BACL</name>